<dbReference type="InterPro" id="IPR053162">
    <property type="entry name" value="DnaD"/>
</dbReference>
<evidence type="ECO:0000313" key="5">
    <source>
        <dbReference type="Proteomes" id="UP000004754"/>
    </source>
</evidence>
<comment type="similarity">
    <text evidence="1">Belongs to the DnaB/DnaD family.</text>
</comment>
<dbReference type="STRING" id="887929.HMP0721_1883"/>
<dbReference type="SUPFAM" id="SSF158499">
    <property type="entry name" value="DnaD domain-like"/>
    <property type="match status" value="1"/>
</dbReference>
<gene>
    <name evidence="4" type="ORF">HMP0721_1883</name>
</gene>
<accession>E6MIP8</accession>
<name>E6MIP8_9FIRM</name>
<dbReference type="RefSeq" id="WP_006599305.1">
    <property type="nucleotide sequence ID" value="NZ_GL622359.1"/>
</dbReference>
<evidence type="ECO:0000313" key="4">
    <source>
        <dbReference type="EMBL" id="EFV01144.1"/>
    </source>
</evidence>
<feature type="domain" description="DnaB/C C-terminal" evidence="3">
    <location>
        <begin position="167"/>
        <end position="237"/>
    </location>
</feature>
<comment type="caution">
    <text evidence="4">The sequence shown here is derived from an EMBL/GenBank/DDBJ whole genome shotgun (WGS) entry which is preliminary data.</text>
</comment>
<dbReference type="InterPro" id="IPR034829">
    <property type="entry name" value="DnaD-like_sf"/>
</dbReference>
<dbReference type="PIRSF" id="PIRSF033722">
    <property type="entry name" value="DnaD_CA_C3587_prd"/>
    <property type="match status" value="1"/>
</dbReference>
<dbReference type="InterPro" id="IPR017019">
    <property type="entry name" value="DNA_replication_prd_bac"/>
</dbReference>
<organism evidence="4 5">
    <name type="scientific">Pseudoramibacter alactolyticus ATCC 23263</name>
    <dbReference type="NCBI Taxonomy" id="887929"/>
    <lineage>
        <taxon>Bacteria</taxon>
        <taxon>Bacillati</taxon>
        <taxon>Bacillota</taxon>
        <taxon>Clostridia</taxon>
        <taxon>Eubacteriales</taxon>
        <taxon>Eubacteriaceae</taxon>
        <taxon>Pseudoramibacter</taxon>
    </lineage>
</organism>
<dbReference type="InterPro" id="IPR006343">
    <property type="entry name" value="DnaB/C_C"/>
</dbReference>
<feature type="region of interest" description="Disordered" evidence="2">
    <location>
        <begin position="322"/>
        <end position="341"/>
    </location>
</feature>
<proteinExistence type="inferred from homology"/>
<dbReference type="PANTHER" id="PTHR37293">
    <property type="entry name" value="PHAGE REPLICATION PROTEIN-RELATED"/>
    <property type="match status" value="1"/>
</dbReference>
<dbReference type="NCBIfam" id="TIGR01446">
    <property type="entry name" value="DnaD_dom"/>
    <property type="match status" value="1"/>
</dbReference>
<dbReference type="eggNOG" id="COG3935">
    <property type="taxonomic scope" value="Bacteria"/>
</dbReference>
<keyword evidence="5" id="KW-1185">Reference proteome</keyword>
<sequence length="375" mass="42664">MQSNHTKATRFSFESGNDNLGITPVENAFINLYMPQAHGDYVKVYLYGLKLCFGQSAIPVDDSSLSQELHMTEGDVRKAWAYWQEQGILSVTYGADGQADVQFFNIPALILNGPKPRPAKKQAVKGAVPKGQLSMADWPADPAPKNPDEARIADMYAKVQAMLGSEPLSRSGTMTLSTYVKDYHFDPEAVVVLAEYTLTIIASKDTPFSQKQMFHYMDAVADNWHRAGVITFEDAERVKRESSDRQKRYYDVLKYLGIHRGPMQWEKKMIDKWFDDYGNGIELVQAAMDRTNTPNLKYIDGILKRWHEQQITTLEAVEAEAAAHHHKRRQPVPMAPEEAADTKRREALMDEITEHDIENLRRLYNDNQNDTKPAH</sequence>
<dbReference type="OrthoDB" id="1652900at2"/>
<protein>
    <submittedName>
        <fullName evidence="4">DnaD domain protein</fullName>
    </submittedName>
</protein>
<evidence type="ECO:0000256" key="1">
    <source>
        <dbReference type="ARBA" id="ARBA00093462"/>
    </source>
</evidence>
<feature type="domain" description="DnaB/C C-terminal" evidence="3">
    <location>
        <begin position="259"/>
        <end position="320"/>
    </location>
</feature>
<dbReference type="AlphaFoldDB" id="E6MIP8"/>
<evidence type="ECO:0000256" key="2">
    <source>
        <dbReference type="SAM" id="MobiDB-lite"/>
    </source>
</evidence>
<dbReference type="PANTHER" id="PTHR37293:SF5">
    <property type="entry name" value="DNA REPLICATION PROTEIN"/>
    <property type="match status" value="1"/>
</dbReference>
<dbReference type="Proteomes" id="UP000004754">
    <property type="component" value="Unassembled WGS sequence"/>
</dbReference>
<reference evidence="4 5" key="1">
    <citation type="submission" date="2010-12" db="EMBL/GenBank/DDBJ databases">
        <authorList>
            <person name="Muzny D."/>
            <person name="Qin X."/>
            <person name="Deng J."/>
            <person name="Jiang H."/>
            <person name="Liu Y."/>
            <person name="Qu J."/>
            <person name="Song X.-Z."/>
            <person name="Zhang L."/>
            <person name="Thornton R."/>
            <person name="Coyle M."/>
            <person name="Francisco L."/>
            <person name="Jackson L."/>
            <person name="Javaid M."/>
            <person name="Korchina V."/>
            <person name="Kovar C."/>
            <person name="Mata R."/>
            <person name="Mathew T."/>
            <person name="Ngo R."/>
            <person name="Nguyen L."/>
            <person name="Nguyen N."/>
            <person name="Okwuonu G."/>
            <person name="Ongeri F."/>
            <person name="Pham C."/>
            <person name="Simmons D."/>
            <person name="Wilczek-Boney K."/>
            <person name="Hale W."/>
            <person name="Jakkamsetti A."/>
            <person name="Pham P."/>
            <person name="Ruth R."/>
            <person name="San Lucas F."/>
            <person name="Warren J."/>
            <person name="Zhang J."/>
            <person name="Zhao Z."/>
            <person name="Zhou C."/>
            <person name="Zhu D."/>
            <person name="Lee S."/>
            <person name="Bess C."/>
            <person name="Blankenburg K."/>
            <person name="Forbes L."/>
            <person name="Fu Q."/>
            <person name="Gubbala S."/>
            <person name="Hirani K."/>
            <person name="Jayaseelan J.C."/>
            <person name="Lara F."/>
            <person name="Munidasa M."/>
            <person name="Palculict T."/>
            <person name="Patil S."/>
            <person name="Pu L.-L."/>
            <person name="Saada N."/>
            <person name="Tang L."/>
            <person name="Weissenberger G."/>
            <person name="Zhu Y."/>
            <person name="Hemphill L."/>
            <person name="Shang Y."/>
            <person name="Youmans B."/>
            <person name="Ayvaz T."/>
            <person name="Ross M."/>
            <person name="Santibanez J."/>
            <person name="Aqrawi P."/>
            <person name="Gross S."/>
            <person name="Joshi V."/>
            <person name="Fowler G."/>
            <person name="Nazareth L."/>
            <person name="Reid J."/>
            <person name="Worley K."/>
            <person name="Petrosino J."/>
            <person name="Highlander S."/>
            <person name="Gibbs R."/>
        </authorList>
    </citation>
    <scope>NUCLEOTIDE SEQUENCE [LARGE SCALE GENOMIC DNA]</scope>
    <source>
        <strain evidence="4 5">ATCC 23263</strain>
    </source>
</reference>
<dbReference type="EMBL" id="AEQN01000023">
    <property type="protein sequence ID" value="EFV01144.1"/>
    <property type="molecule type" value="Genomic_DNA"/>
</dbReference>
<evidence type="ECO:0000259" key="3">
    <source>
        <dbReference type="Pfam" id="PF07261"/>
    </source>
</evidence>
<dbReference type="Pfam" id="PF07261">
    <property type="entry name" value="DnaB_2"/>
    <property type="match status" value="2"/>
</dbReference>
<dbReference type="Gene3D" id="1.10.10.630">
    <property type="entry name" value="DnaD domain-like"/>
    <property type="match status" value="2"/>
</dbReference>
<dbReference type="HOGENOM" id="CLU_050990_1_0_9"/>